<protein>
    <submittedName>
        <fullName evidence="2">Uncharacterized protein</fullName>
    </submittedName>
</protein>
<gene>
    <name evidence="2" type="ORF">PENTCL1PPCAC_8325</name>
</gene>
<comment type="caution">
    <text evidence="2">The sequence shown here is derived from an EMBL/GenBank/DDBJ whole genome shotgun (WGS) entry which is preliminary data.</text>
</comment>
<evidence type="ECO:0000313" key="2">
    <source>
        <dbReference type="EMBL" id="GMS86150.1"/>
    </source>
</evidence>
<organism evidence="2 3">
    <name type="scientific">Pristionchus entomophagus</name>
    <dbReference type="NCBI Taxonomy" id="358040"/>
    <lineage>
        <taxon>Eukaryota</taxon>
        <taxon>Metazoa</taxon>
        <taxon>Ecdysozoa</taxon>
        <taxon>Nematoda</taxon>
        <taxon>Chromadorea</taxon>
        <taxon>Rhabditida</taxon>
        <taxon>Rhabditina</taxon>
        <taxon>Diplogasteromorpha</taxon>
        <taxon>Diplogasteroidea</taxon>
        <taxon>Neodiplogasteridae</taxon>
        <taxon>Pristionchus</taxon>
    </lineage>
</organism>
<feature type="non-terminal residue" evidence="2">
    <location>
        <position position="1"/>
    </location>
</feature>
<feature type="region of interest" description="Disordered" evidence="1">
    <location>
        <begin position="50"/>
        <end position="69"/>
    </location>
</feature>
<evidence type="ECO:0000313" key="3">
    <source>
        <dbReference type="Proteomes" id="UP001432027"/>
    </source>
</evidence>
<dbReference type="AlphaFoldDB" id="A0AAV5SSU6"/>
<sequence length="69" mass="8061">RKQTISDSVDSLRKSGRAVVRCLSAFHRGATREERDREEPPRDRLWVKERVVSSSKSTERDRSLLKVHN</sequence>
<evidence type="ECO:0000256" key="1">
    <source>
        <dbReference type="SAM" id="MobiDB-lite"/>
    </source>
</evidence>
<proteinExistence type="predicted"/>
<dbReference type="EMBL" id="BTSX01000002">
    <property type="protein sequence ID" value="GMS86150.1"/>
    <property type="molecule type" value="Genomic_DNA"/>
</dbReference>
<reference evidence="2" key="1">
    <citation type="submission" date="2023-10" db="EMBL/GenBank/DDBJ databases">
        <title>Genome assembly of Pristionchus species.</title>
        <authorList>
            <person name="Yoshida K."/>
            <person name="Sommer R.J."/>
        </authorList>
    </citation>
    <scope>NUCLEOTIDE SEQUENCE</scope>
    <source>
        <strain evidence="2">RS0144</strain>
    </source>
</reference>
<accession>A0AAV5SSU6</accession>
<keyword evidence="3" id="KW-1185">Reference proteome</keyword>
<name>A0AAV5SSU6_9BILA</name>
<dbReference type="Proteomes" id="UP001432027">
    <property type="component" value="Unassembled WGS sequence"/>
</dbReference>